<name>L8GEU3_ACACF</name>
<dbReference type="KEGG" id="acan:ACA1_126940"/>
<evidence type="ECO:0000313" key="3">
    <source>
        <dbReference type="Proteomes" id="UP000011083"/>
    </source>
</evidence>
<keyword evidence="3" id="KW-1185">Reference proteome</keyword>
<dbReference type="RefSeq" id="XP_004333266.1">
    <property type="nucleotide sequence ID" value="XM_004333218.1"/>
</dbReference>
<organism evidence="2 3">
    <name type="scientific">Acanthamoeba castellanii (strain ATCC 30010 / Neff)</name>
    <dbReference type="NCBI Taxonomy" id="1257118"/>
    <lineage>
        <taxon>Eukaryota</taxon>
        <taxon>Amoebozoa</taxon>
        <taxon>Discosea</taxon>
        <taxon>Longamoebia</taxon>
        <taxon>Centramoebida</taxon>
        <taxon>Acanthamoebidae</taxon>
        <taxon>Acanthamoeba</taxon>
    </lineage>
</organism>
<reference evidence="2 3" key="1">
    <citation type="journal article" date="2013" name="Genome Biol.">
        <title>Genome of Acanthamoeba castellanii highlights extensive lateral gene transfer and early evolution of tyrosine kinase signaling.</title>
        <authorList>
            <person name="Clarke M."/>
            <person name="Lohan A.J."/>
            <person name="Liu B."/>
            <person name="Lagkouvardos I."/>
            <person name="Roy S."/>
            <person name="Zafar N."/>
            <person name="Bertelli C."/>
            <person name="Schilde C."/>
            <person name="Kianianmomeni A."/>
            <person name="Burglin T.R."/>
            <person name="Frech C."/>
            <person name="Turcotte B."/>
            <person name="Kopec K.O."/>
            <person name="Synnott J.M."/>
            <person name="Choo C."/>
            <person name="Paponov I."/>
            <person name="Finkler A."/>
            <person name="Soon Heng Tan C."/>
            <person name="Hutchins A.P."/>
            <person name="Weinmeier T."/>
            <person name="Rattei T."/>
            <person name="Chu J.S."/>
            <person name="Gimenez G."/>
            <person name="Irimia M."/>
            <person name="Rigden D.J."/>
            <person name="Fitzpatrick D.A."/>
            <person name="Lorenzo-Morales J."/>
            <person name="Bateman A."/>
            <person name="Chiu C.H."/>
            <person name="Tang P."/>
            <person name="Hegemann P."/>
            <person name="Fromm H."/>
            <person name="Raoult D."/>
            <person name="Greub G."/>
            <person name="Miranda-Saavedra D."/>
            <person name="Chen N."/>
            <person name="Nash P."/>
            <person name="Ginger M.L."/>
            <person name="Horn M."/>
            <person name="Schaap P."/>
            <person name="Caler L."/>
            <person name="Loftus B."/>
        </authorList>
    </citation>
    <scope>NUCLEOTIDE SEQUENCE [LARGE SCALE GENOMIC DNA]</scope>
    <source>
        <strain evidence="2 3">Neff</strain>
    </source>
</reference>
<accession>L8GEU3</accession>
<dbReference type="Proteomes" id="UP000011083">
    <property type="component" value="Unassembled WGS sequence"/>
</dbReference>
<dbReference type="VEuPathDB" id="AmoebaDB:ACA1_126940"/>
<proteinExistence type="predicted"/>
<evidence type="ECO:0000256" key="1">
    <source>
        <dbReference type="SAM" id="MobiDB-lite"/>
    </source>
</evidence>
<protein>
    <submittedName>
        <fullName evidence="2">Uncharacterized protein</fullName>
    </submittedName>
</protein>
<evidence type="ECO:0000313" key="2">
    <source>
        <dbReference type="EMBL" id="ELR11253.1"/>
    </source>
</evidence>
<dbReference type="AlphaFoldDB" id="L8GEU3"/>
<dbReference type="EMBL" id="KB008155">
    <property type="protein sequence ID" value="ELR11253.1"/>
    <property type="molecule type" value="Genomic_DNA"/>
</dbReference>
<gene>
    <name evidence="2" type="ORF">ACA1_126940</name>
</gene>
<feature type="region of interest" description="Disordered" evidence="1">
    <location>
        <begin position="145"/>
        <end position="164"/>
    </location>
</feature>
<sequence length="176" mass="19154">MYSQLRKSTIMAIYTTNCTFLLAAYKSRQLQERQLPPAPTAPSAAAHQLTGPDSDDLYGQLLENLDFYEADLAGLDDCGMAARLTATLAWAALKTEAHWEAGQRDLAKQSAQRFVKEVESFRSDICSLSCTSSMRAVGAGLHARDADHDQVQESAAGPTADATRQQAQVLQMTQLS</sequence>
<dbReference type="GeneID" id="14911678"/>